<dbReference type="EMBL" id="JAZDWU010000005">
    <property type="protein sequence ID" value="KAL0001020.1"/>
    <property type="molecule type" value="Genomic_DNA"/>
</dbReference>
<evidence type="ECO:0000256" key="16">
    <source>
        <dbReference type="SAM" id="Phobius"/>
    </source>
</evidence>
<keyword evidence="12 16" id="KW-0472">Membrane</keyword>
<evidence type="ECO:0000256" key="3">
    <source>
        <dbReference type="ARBA" id="ARBA00022527"/>
    </source>
</evidence>
<dbReference type="InterPro" id="IPR036426">
    <property type="entry name" value="Bulb-type_lectin_dom_sf"/>
</dbReference>
<dbReference type="Pfam" id="PF08276">
    <property type="entry name" value="PAN_2"/>
    <property type="match status" value="1"/>
</dbReference>
<feature type="domain" description="Protein kinase" evidence="18">
    <location>
        <begin position="513"/>
        <end position="606"/>
    </location>
</feature>
<evidence type="ECO:0000256" key="6">
    <source>
        <dbReference type="ARBA" id="ARBA00022729"/>
    </source>
</evidence>
<evidence type="ECO:0000256" key="15">
    <source>
        <dbReference type="ARBA" id="ARBA00023180"/>
    </source>
</evidence>
<dbReference type="AlphaFoldDB" id="A0AAW2CS00"/>
<protein>
    <submittedName>
        <fullName evidence="21">Uncharacterized protein</fullName>
    </submittedName>
</protein>
<proteinExistence type="predicted"/>
<evidence type="ECO:0000256" key="7">
    <source>
        <dbReference type="ARBA" id="ARBA00022734"/>
    </source>
</evidence>
<dbReference type="GO" id="GO:0048544">
    <property type="term" value="P:recognition of pollen"/>
    <property type="evidence" value="ECO:0007669"/>
    <property type="project" value="InterPro"/>
</dbReference>
<feature type="domain" description="Bulb-type lectin" evidence="19">
    <location>
        <begin position="24"/>
        <end position="145"/>
    </location>
</feature>
<dbReference type="PROSITE" id="PS50948">
    <property type="entry name" value="PAN"/>
    <property type="match status" value="1"/>
</dbReference>
<evidence type="ECO:0000259" key="20">
    <source>
        <dbReference type="PROSITE" id="PS50948"/>
    </source>
</evidence>
<organism evidence="21 22">
    <name type="scientific">Lithocarpus litseifolius</name>
    <dbReference type="NCBI Taxonomy" id="425828"/>
    <lineage>
        <taxon>Eukaryota</taxon>
        <taxon>Viridiplantae</taxon>
        <taxon>Streptophyta</taxon>
        <taxon>Embryophyta</taxon>
        <taxon>Tracheophyta</taxon>
        <taxon>Spermatophyta</taxon>
        <taxon>Magnoliopsida</taxon>
        <taxon>eudicotyledons</taxon>
        <taxon>Gunneridae</taxon>
        <taxon>Pentapetalae</taxon>
        <taxon>rosids</taxon>
        <taxon>fabids</taxon>
        <taxon>Fagales</taxon>
        <taxon>Fagaceae</taxon>
        <taxon>Lithocarpus</taxon>
    </lineage>
</organism>
<keyword evidence="9" id="KW-0418">Kinase</keyword>
<dbReference type="InterPro" id="IPR001480">
    <property type="entry name" value="Bulb-type_lectin_dom"/>
</dbReference>
<evidence type="ECO:0000313" key="22">
    <source>
        <dbReference type="Proteomes" id="UP001459277"/>
    </source>
</evidence>
<keyword evidence="13" id="KW-1015">Disulfide bond</keyword>
<keyword evidence="7" id="KW-0430">Lectin</keyword>
<evidence type="ECO:0000256" key="8">
    <source>
        <dbReference type="ARBA" id="ARBA00022741"/>
    </source>
</evidence>
<dbReference type="InterPro" id="IPR011009">
    <property type="entry name" value="Kinase-like_dom_sf"/>
</dbReference>
<gene>
    <name evidence="21" type="ORF">SO802_014801</name>
</gene>
<keyword evidence="10" id="KW-0067">ATP-binding</keyword>
<evidence type="ECO:0000256" key="13">
    <source>
        <dbReference type="ARBA" id="ARBA00023157"/>
    </source>
</evidence>
<dbReference type="GO" id="GO:0030246">
    <property type="term" value="F:carbohydrate binding"/>
    <property type="evidence" value="ECO:0007669"/>
    <property type="project" value="UniProtKB-KW"/>
</dbReference>
<dbReference type="GO" id="GO:0004674">
    <property type="term" value="F:protein serine/threonine kinase activity"/>
    <property type="evidence" value="ECO:0007669"/>
    <property type="project" value="UniProtKB-KW"/>
</dbReference>
<evidence type="ECO:0000256" key="10">
    <source>
        <dbReference type="ARBA" id="ARBA00022840"/>
    </source>
</evidence>
<evidence type="ECO:0000256" key="14">
    <source>
        <dbReference type="ARBA" id="ARBA00023170"/>
    </source>
</evidence>
<evidence type="ECO:0000256" key="1">
    <source>
        <dbReference type="ARBA" id="ARBA00004251"/>
    </source>
</evidence>
<dbReference type="CDD" id="cd00028">
    <property type="entry name" value="B_lectin"/>
    <property type="match status" value="1"/>
</dbReference>
<comment type="subcellular location">
    <subcellularLocation>
        <location evidence="1">Cell membrane</location>
        <topology evidence="1">Single-pass type I membrane protein</topology>
    </subcellularLocation>
</comment>
<evidence type="ECO:0000256" key="2">
    <source>
        <dbReference type="ARBA" id="ARBA00022475"/>
    </source>
</evidence>
<dbReference type="GO" id="GO:0005886">
    <property type="term" value="C:plasma membrane"/>
    <property type="evidence" value="ECO:0007669"/>
    <property type="project" value="UniProtKB-SubCell"/>
</dbReference>
<dbReference type="Pfam" id="PF07714">
    <property type="entry name" value="PK_Tyr_Ser-Thr"/>
    <property type="match status" value="1"/>
</dbReference>
<dbReference type="PANTHER" id="PTHR32444">
    <property type="entry name" value="BULB-TYPE LECTIN DOMAIN-CONTAINING PROTEIN"/>
    <property type="match status" value="1"/>
</dbReference>
<dbReference type="InterPro" id="IPR001245">
    <property type="entry name" value="Ser-Thr/Tyr_kinase_cat_dom"/>
</dbReference>
<evidence type="ECO:0000256" key="5">
    <source>
        <dbReference type="ARBA" id="ARBA00022692"/>
    </source>
</evidence>
<dbReference type="PANTHER" id="PTHR32444:SF234">
    <property type="entry name" value="RECEPTOR-LIKE SERINE_THREONINE-PROTEIN KINASE"/>
    <property type="match status" value="1"/>
</dbReference>
<dbReference type="PROSITE" id="PS50927">
    <property type="entry name" value="BULB_LECTIN"/>
    <property type="match status" value="1"/>
</dbReference>
<evidence type="ECO:0000256" key="12">
    <source>
        <dbReference type="ARBA" id="ARBA00023136"/>
    </source>
</evidence>
<dbReference type="Pfam" id="PF00954">
    <property type="entry name" value="S_locus_glycop"/>
    <property type="match status" value="1"/>
</dbReference>
<feature type="domain" description="Apple" evidence="20">
    <location>
        <begin position="340"/>
        <end position="428"/>
    </location>
</feature>
<evidence type="ECO:0000256" key="9">
    <source>
        <dbReference type="ARBA" id="ARBA00022777"/>
    </source>
</evidence>
<dbReference type="SMART" id="SM00473">
    <property type="entry name" value="PAN_AP"/>
    <property type="match status" value="1"/>
</dbReference>
<dbReference type="SMART" id="SM00108">
    <property type="entry name" value="B_lectin"/>
    <property type="match status" value="1"/>
</dbReference>
<dbReference type="PROSITE" id="PS50011">
    <property type="entry name" value="PROTEIN_KINASE_DOM"/>
    <property type="match status" value="1"/>
</dbReference>
<dbReference type="SUPFAM" id="SSF56112">
    <property type="entry name" value="Protein kinase-like (PK-like)"/>
    <property type="match status" value="1"/>
</dbReference>
<reference evidence="21 22" key="1">
    <citation type="submission" date="2024-01" db="EMBL/GenBank/DDBJ databases">
        <title>A telomere-to-telomere, gap-free genome of sweet tea (Lithocarpus litseifolius).</title>
        <authorList>
            <person name="Zhou J."/>
        </authorList>
    </citation>
    <scope>NUCLEOTIDE SEQUENCE [LARGE SCALE GENOMIC DNA]</scope>
    <source>
        <strain evidence="21">Zhou-2022a</strain>
        <tissue evidence="21">Leaf</tissue>
    </source>
</reference>
<dbReference type="FunFam" id="2.90.10.10:FF:000001">
    <property type="entry name" value="G-type lectin S-receptor-like serine/threonine-protein kinase"/>
    <property type="match status" value="1"/>
</dbReference>
<dbReference type="InterPro" id="IPR003609">
    <property type="entry name" value="Pan_app"/>
</dbReference>
<keyword evidence="3" id="KW-0723">Serine/threonine-protein kinase</keyword>
<keyword evidence="4" id="KW-0808">Transferase</keyword>
<dbReference type="Gene3D" id="3.30.200.20">
    <property type="entry name" value="Phosphorylase Kinase, domain 1"/>
    <property type="match status" value="1"/>
</dbReference>
<dbReference type="CDD" id="cd01098">
    <property type="entry name" value="PAN_AP_plant"/>
    <property type="match status" value="1"/>
</dbReference>
<feature type="transmembrane region" description="Helical" evidence="16">
    <location>
        <begin position="445"/>
        <end position="463"/>
    </location>
</feature>
<dbReference type="GO" id="GO:0005524">
    <property type="term" value="F:ATP binding"/>
    <property type="evidence" value="ECO:0007669"/>
    <property type="project" value="UniProtKB-KW"/>
</dbReference>
<dbReference type="InterPro" id="IPR000858">
    <property type="entry name" value="S_locus_glycoprot_dom"/>
</dbReference>
<feature type="signal peptide" evidence="17">
    <location>
        <begin position="1"/>
        <end position="23"/>
    </location>
</feature>
<keyword evidence="14" id="KW-0675">Receptor</keyword>
<keyword evidence="22" id="KW-1185">Reference proteome</keyword>
<keyword evidence="8" id="KW-0547">Nucleotide-binding</keyword>
<evidence type="ECO:0000256" key="17">
    <source>
        <dbReference type="SAM" id="SignalP"/>
    </source>
</evidence>
<sequence length="606" mass="68894">MDIFAYVFLNSSLLFFYFVSSDAGYRITQNQSLSDGTTLVSKDGSFVLGFFSPGNSTNRYLGIWYNNIPVKTVVWVANRRNPITDLSGVLMAKSEGSLILLSKNRTIAWSVNSSKEARNPIVELLDSGNLVLRDENEENPENYLWQSFDYPTDTWLSGMKLGWELRTGLERRLTAWKSPDDPSPGELSWGIELHNCPEIVMKKGSEIYFRTGPWNGIGFTGIPDLKENQVYNFNFISNKDEVYFIFHNIKKSVISRVVLNPTRNLYERYVWVEAEKIWSLYLTLPKDTCDSYNLCGAYGNCIIGDSPACQCVQGFKPKALETWNPEEWSKGCVRSTQLSCEDKDKIGFVRLVGYKMPDTTYSWLNESMNLIECRDKCLNNCSCMAYTNSDIRNGGSGCAIWYGDLIDIRLMSATRQNANGQDVYIRLTAEQVNHEEVKHKRKMKVIVIVVVSLAIAVVFGLLLRPYCTCKRTHFTAEKMKNNETIDQHIEGQSEDLELPFFSLATIINATNNFSSNNKLGEGGFGPVYKGTLTNEKEIAVKRLSRSSGQGLSEFKNEVILIAKLQHRNLVRLLGYCIEGEEKMLIYEYMPNRSLDFFIFGLNFSQA</sequence>
<keyword evidence="15" id="KW-0325">Glycoprotein</keyword>
<dbReference type="Proteomes" id="UP001459277">
    <property type="component" value="Unassembled WGS sequence"/>
</dbReference>
<evidence type="ECO:0000256" key="4">
    <source>
        <dbReference type="ARBA" id="ARBA00022679"/>
    </source>
</evidence>
<keyword evidence="11 16" id="KW-1133">Transmembrane helix</keyword>
<evidence type="ECO:0000313" key="21">
    <source>
        <dbReference type="EMBL" id="KAL0001020.1"/>
    </source>
</evidence>
<keyword evidence="6 17" id="KW-0732">Signal</keyword>
<evidence type="ECO:0000259" key="19">
    <source>
        <dbReference type="PROSITE" id="PS50927"/>
    </source>
</evidence>
<accession>A0AAW2CS00</accession>
<dbReference type="Pfam" id="PF01453">
    <property type="entry name" value="B_lectin"/>
    <property type="match status" value="1"/>
</dbReference>
<dbReference type="FunFam" id="3.30.200.20:FF:000330">
    <property type="entry name" value="G-type lectin S-receptor-like serine/threonine-protein kinase At4g03230"/>
    <property type="match status" value="1"/>
</dbReference>
<name>A0AAW2CS00_9ROSI</name>
<feature type="chain" id="PRO_5043901279" evidence="17">
    <location>
        <begin position="24"/>
        <end position="606"/>
    </location>
</feature>
<dbReference type="SUPFAM" id="SSF51110">
    <property type="entry name" value="alpha-D-mannose-specific plant lectins"/>
    <property type="match status" value="1"/>
</dbReference>
<dbReference type="Gene3D" id="2.90.10.10">
    <property type="entry name" value="Bulb-type lectin domain"/>
    <property type="match status" value="1"/>
</dbReference>
<evidence type="ECO:0000259" key="18">
    <source>
        <dbReference type="PROSITE" id="PS50011"/>
    </source>
</evidence>
<keyword evidence="2" id="KW-1003">Cell membrane</keyword>
<evidence type="ECO:0000256" key="11">
    <source>
        <dbReference type="ARBA" id="ARBA00022989"/>
    </source>
</evidence>
<comment type="caution">
    <text evidence="21">The sequence shown here is derived from an EMBL/GenBank/DDBJ whole genome shotgun (WGS) entry which is preliminary data.</text>
</comment>
<dbReference type="InterPro" id="IPR000719">
    <property type="entry name" value="Prot_kinase_dom"/>
</dbReference>
<keyword evidence="5 16" id="KW-0812">Transmembrane</keyword>